<dbReference type="InterPro" id="IPR000717">
    <property type="entry name" value="PCI_dom"/>
</dbReference>
<dbReference type="InterPro" id="IPR006746">
    <property type="entry name" value="26S_Psome_Rpn12"/>
</dbReference>
<dbReference type="GO" id="GO:0005634">
    <property type="term" value="C:nucleus"/>
    <property type="evidence" value="ECO:0007669"/>
    <property type="project" value="TreeGrafter"/>
</dbReference>
<feature type="domain" description="PCI" evidence="4">
    <location>
        <begin position="66"/>
        <end position="233"/>
    </location>
</feature>
<evidence type="ECO:0000256" key="2">
    <source>
        <dbReference type="ARBA" id="ARBA00014939"/>
    </source>
</evidence>
<evidence type="ECO:0000313" key="5">
    <source>
        <dbReference type="Proteomes" id="UP000887575"/>
    </source>
</evidence>
<dbReference type="PANTHER" id="PTHR12387">
    <property type="entry name" value="26S PROTEASOME NON-ATPASE REGULATORY SUBUNIT 8"/>
    <property type="match status" value="1"/>
</dbReference>
<keyword evidence="3" id="KW-0647">Proteasome</keyword>
<evidence type="ECO:0000313" key="6">
    <source>
        <dbReference type="WBParaSite" id="MBELARI_LOCUS19896"/>
    </source>
</evidence>
<dbReference type="Gene3D" id="1.25.40.990">
    <property type="match status" value="1"/>
</dbReference>
<evidence type="ECO:0000259" key="4">
    <source>
        <dbReference type="PROSITE" id="PS50250"/>
    </source>
</evidence>
<dbReference type="PANTHER" id="PTHR12387:SF0">
    <property type="entry name" value="26S PROTEASOME NON-ATPASE REGULATORY SUBUNIT 8"/>
    <property type="match status" value="1"/>
</dbReference>
<dbReference type="GO" id="GO:0005829">
    <property type="term" value="C:cytosol"/>
    <property type="evidence" value="ECO:0007669"/>
    <property type="project" value="TreeGrafter"/>
</dbReference>
<name>A0AAF3J6V4_9BILA</name>
<evidence type="ECO:0000256" key="3">
    <source>
        <dbReference type="ARBA" id="ARBA00022942"/>
    </source>
</evidence>
<accession>A0AAF3J6V4</accession>
<dbReference type="GO" id="GO:0008541">
    <property type="term" value="C:proteasome regulatory particle, lid subcomplex"/>
    <property type="evidence" value="ECO:0007669"/>
    <property type="project" value="TreeGrafter"/>
</dbReference>
<dbReference type="Proteomes" id="UP000887575">
    <property type="component" value="Unassembled WGS sequence"/>
</dbReference>
<dbReference type="WBParaSite" id="MBELARI_LOCUS19896">
    <property type="protein sequence ID" value="MBELARI_LOCUS19896"/>
    <property type="gene ID" value="MBELARI_LOCUS19896"/>
</dbReference>
<dbReference type="Pfam" id="PF10075">
    <property type="entry name" value="CSN8_PSD8_EIF3K"/>
    <property type="match status" value="1"/>
</dbReference>
<dbReference type="AlphaFoldDB" id="A0AAF3J6V4"/>
<dbReference type="PROSITE" id="PS50250">
    <property type="entry name" value="PCI"/>
    <property type="match status" value="1"/>
</dbReference>
<keyword evidence="5" id="KW-1185">Reference proteome</keyword>
<organism evidence="5 6">
    <name type="scientific">Mesorhabditis belari</name>
    <dbReference type="NCBI Taxonomy" id="2138241"/>
    <lineage>
        <taxon>Eukaryota</taxon>
        <taxon>Metazoa</taxon>
        <taxon>Ecdysozoa</taxon>
        <taxon>Nematoda</taxon>
        <taxon>Chromadorea</taxon>
        <taxon>Rhabditida</taxon>
        <taxon>Rhabditina</taxon>
        <taxon>Rhabditomorpha</taxon>
        <taxon>Rhabditoidea</taxon>
        <taxon>Rhabditidae</taxon>
        <taxon>Mesorhabditinae</taxon>
        <taxon>Mesorhabditis</taxon>
    </lineage>
</organism>
<dbReference type="GO" id="GO:0043161">
    <property type="term" value="P:proteasome-mediated ubiquitin-dependent protein catabolic process"/>
    <property type="evidence" value="ECO:0007669"/>
    <property type="project" value="TreeGrafter"/>
</dbReference>
<dbReference type="InterPro" id="IPR033464">
    <property type="entry name" value="CSN8_PSD8_EIF3K"/>
</dbReference>
<protein>
    <recommendedName>
        <fullName evidence="2">26S proteasome non-ATPase regulatory subunit 8</fullName>
    </recommendedName>
</protein>
<reference evidence="6" key="1">
    <citation type="submission" date="2024-02" db="UniProtKB">
        <authorList>
            <consortium name="WormBaseParasite"/>
        </authorList>
    </citation>
    <scope>IDENTIFICATION</scope>
</reference>
<comment type="similarity">
    <text evidence="1">Belongs to the proteasome subunit S14 family.</text>
</comment>
<proteinExistence type="inferred from homology"/>
<sequence>MSLQALHKDLLKKWSEKEPKIDQLEAALQAIKKVLSETDSESAEALTTITRDVLEIDALVAAIKGDLQAFSVSISSVMSFYSTLRHDSAQLYLLQGLNLMYLLVSNRLSDFHVFLEQIDQSIQTNNPYISTPVKLEQWLMEGAYNKIVLTEKNIPSPYYTSFIRIMMDTVRGEIALNLERSFKRLPVRDAQQLLLLDDQPRLTQFANERKWKLEGSAYVFDNEEKMETNEAPKSSLDTQRIARQTIYYAKQLEMIV</sequence>
<evidence type="ECO:0000256" key="1">
    <source>
        <dbReference type="ARBA" id="ARBA00009627"/>
    </source>
</evidence>